<dbReference type="Proteomes" id="UP000325395">
    <property type="component" value="Unassembled WGS sequence"/>
</dbReference>
<dbReference type="EMBL" id="ML735732">
    <property type="protein sequence ID" value="KAE8417940.1"/>
    <property type="molecule type" value="Genomic_DNA"/>
</dbReference>
<sequence>MNIEWHSEPRTFKSSFSSRICAKNVPCPRTLLVWRRSLVFVCLAGSWCVQPCVV</sequence>
<name>A0ABQ6WLC3_9EURO</name>
<accession>A0ABQ6WLC3</accession>
<gene>
    <name evidence="1" type="ORF">BDV36DRAFT_255439</name>
</gene>
<keyword evidence="2" id="KW-1185">Reference proteome</keyword>
<organism evidence="1 2">
    <name type="scientific">Aspergillus pseudocaelatus</name>
    <dbReference type="NCBI Taxonomy" id="1825620"/>
    <lineage>
        <taxon>Eukaryota</taxon>
        <taxon>Fungi</taxon>
        <taxon>Dikarya</taxon>
        <taxon>Ascomycota</taxon>
        <taxon>Pezizomycotina</taxon>
        <taxon>Eurotiomycetes</taxon>
        <taxon>Eurotiomycetidae</taxon>
        <taxon>Eurotiales</taxon>
        <taxon>Aspergillaceae</taxon>
        <taxon>Aspergillus</taxon>
        <taxon>Aspergillus subgen. Circumdati</taxon>
    </lineage>
</organism>
<evidence type="ECO:0000313" key="2">
    <source>
        <dbReference type="Proteomes" id="UP000325395"/>
    </source>
</evidence>
<evidence type="ECO:0000313" key="1">
    <source>
        <dbReference type="EMBL" id="KAE8417940.1"/>
    </source>
</evidence>
<proteinExistence type="predicted"/>
<reference evidence="1 2" key="1">
    <citation type="submission" date="2019-04" db="EMBL/GenBank/DDBJ databases">
        <authorList>
            <consortium name="DOE Joint Genome Institute"/>
            <person name="Mondo S."/>
            <person name="Kjaerbolling I."/>
            <person name="Vesth T."/>
            <person name="Frisvad J.C."/>
            <person name="Nybo J.L."/>
            <person name="Theobald S."/>
            <person name="Kildgaard S."/>
            <person name="Isbrandt T."/>
            <person name="Kuo A."/>
            <person name="Sato A."/>
            <person name="Lyhne E.K."/>
            <person name="Kogle M.E."/>
            <person name="Wiebenga A."/>
            <person name="Kun R.S."/>
            <person name="Lubbers R.J."/>
            <person name="Makela M.R."/>
            <person name="Barry K."/>
            <person name="Chovatia M."/>
            <person name="Clum A."/>
            <person name="Daum C."/>
            <person name="Haridas S."/>
            <person name="He G."/>
            <person name="LaButti K."/>
            <person name="Lipzen A."/>
            <person name="Riley R."/>
            <person name="Salamov A."/>
            <person name="Simmons B.A."/>
            <person name="Magnuson J.K."/>
            <person name="Henrissat B."/>
            <person name="Mortensen U.H."/>
            <person name="Larsen T.O."/>
            <person name="Devries R.P."/>
            <person name="Grigoriev I.V."/>
            <person name="Machida M."/>
            <person name="Baker S.E."/>
            <person name="Andersen M.R."/>
            <person name="Cantor M.N."/>
            <person name="Hua S.X."/>
        </authorList>
    </citation>
    <scope>NUCLEOTIDE SEQUENCE [LARGE SCALE GENOMIC DNA]</scope>
    <source>
        <strain evidence="1 2">CBS 117616</strain>
    </source>
</reference>
<protein>
    <submittedName>
        <fullName evidence="1">Uncharacterized protein</fullName>
    </submittedName>
</protein>